<dbReference type="OrthoDB" id="10634718at2759"/>
<evidence type="ECO:0000313" key="3">
    <source>
        <dbReference type="Proteomes" id="UP000191522"/>
    </source>
</evidence>
<accession>A0A1V6PAK7</accession>
<dbReference type="EMBL" id="MDYL01000014">
    <property type="protein sequence ID" value="OQD73566.1"/>
    <property type="molecule type" value="Genomic_DNA"/>
</dbReference>
<organism evidence="2 3">
    <name type="scientific">Penicillium decumbens</name>
    <dbReference type="NCBI Taxonomy" id="69771"/>
    <lineage>
        <taxon>Eukaryota</taxon>
        <taxon>Fungi</taxon>
        <taxon>Dikarya</taxon>
        <taxon>Ascomycota</taxon>
        <taxon>Pezizomycotina</taxon>
        <taxon>Eurotiomycetes</taxon>
        <taxon>Eurotiomycetidae</taxon>
        <taxon>Eurotiales</taxon>
        <taxon>Aspergillaceae</taxon>
        <taxon>Penicillium</taxon>
    </lineage>
</organism>
<name>A0A1V6PAK7_PENDC</name>
<comment type="caution">
    <text evidence="2">The sequence shown here is derived from an EMBL/GenBank/DDBJ whole genome shotgun (WGS) entry which is preliminary data.</text>
</comment>
<evidence type="ECO:0000313" key="2">
    <source>
        <dbReference type="EMBL" id="OQD73566.1"/>
    </source>
</evidence>
<protein>
    <submittedName>
        <fullName evidence="2">Uncharacterized protein</fullName>
    </submittedName>
</protein>
<proteinExistence type="predicted"/>
<dbReference type="AlphaFoldDB" id="A0A1V6PAK7"/>
<keyword evidence="3" id="KW-1185">Reference proteome</keyword>
<reference evidence="3" key="1">
    <citation type="journal article" date="2017" name="Nat. Microbiol.">
        <title>Global analysis of biosynthetic gene clusters reveals vast potential of secondary metabolite production in Penicillium species.</title>
        <authorList>
            <person name="Nielsen J.C."/>
            <person name="Grijseels S."/>
            <person name="Prigent S."/>
            <person name="Ji B."/>
            <person name="Dainat J."/>
            <person name="Nielsen K.F."/>
            <person name="Frisvad J.C."/>
            <person name="Workman M."/>
            <person name="Nielsen J."/>
        </authorList>
    </citation>
    <scope>NUCLEOTIDE SEQUENCE [LARGE SCALE GENOMIC DNA]</scope>
    <source>
        <strain evidence="3">IBT 11843</strain>
    </source>
</reference>
<gene>
    <name evidence="2" type="ORF">PENDEC_c014G03249</name>
</gene>
<sequence>MRQNIDPSLRHDVPEPTKATTLAKKDSVVNPKVTKHRANANLLSINKEVDTNGRALEDSNSRVTNINALVKTFKTKLVRPLSKLKTLSPANYQDNNGFMESQPNQYDDDCIDPFELSYEEESPDVQWADQENPPFQPDSRHRAQPPSKLPLFKLGSKLGSKQHPQMATPSLSVTCLQCNGSFISNSVLHRHLQSCKPQAAGDLLSQVEANFVDPMPVIKSAAQRDNQPSYAFRSLRFATATIGLNALSNLITCCLDTSCGMTLIDSKLAASLKATERFAPIIINGIGSAHRSRE</sequence>
<dbReference type="Proteomes" id="UP000191522">
    <property type="component" value="Unassembled WGS sequence"/>
</dbReference>
<evidence type="ECO:0000256" key="1">
    <source>
        <dbReference type="SAM" id="MobiDB-lite"/>
    </source>
</evidence>
<feature type="region of interest" description="Disordered" evidence="1">
    <location>
        <begin position="121"/>
        <end position="150"/>
    </location>
</feature>
<dbReference type="STRING" id="69771.A0A1V6PAK7"/>